<evidence type="ECO:0000256" key="1">
    <source>
        <dbReference type="SAM" id="MobiDB-lite"/>
    </source>
</evidence>
<evidence type="ECO:0000259" key="2">
    <source>
        <dbReference type="Pfam" id="PF16646"/>
    </source>
</evidence>
<feature type="non-terminal residue" evidence="3">
    <location>
        <position position="1"/>
    </location>
</feature>
<gene>
    <name evidence="3" type="ORF">GSTENG00002263001</name>
</gene>
<dbReference type="KEGG" id="tng:GSTEN00002263G001"/>
<comment type="caution">
    <text evidence="3">The sequence shown here is derived from an EMBL/GenBank/DDBJ whole genome shotgun (WGS) entry which is preliminary data.</text>
</comment>
<feature type="region of interest" description="Disordered" evidence="1">
    <location>
        <begin position="1"/>
        <end position="25"/>
    </location>
</feature>
<dbReference type="Pfam" id="PF16646">
    <property type="entry name" value="AXIN1_TNKS_BD"/>
    <property type="match status" value="1"/>
</dbReference>
<name>Q4TEG4_TETNG</name>
<dbReference type="HOGENOM" id="CLU_016422_0_0_1"/>
<reference evidence="3" key="2">
    <citation type="submission" date="2004-02" db="EMBL/GenBank/DDBJ databases">
        <authorList>
            <consortium name="Genoscope"/>
            <consortium name="Whitehead Institute Centre for Genome Research"/>
        </authorList>
    </citation>
    <scope>NUCLEOTIDE SEQUENCE</scope>
</reference>
<evidence type="ECO:0000313" key="3">
    <source>
        <dbReference type="EMBL" id="CAF88718.1"/>
    </source>
</evidence>
<feature type="non-terminal residue" evidence="3">
    <location>
        <position position="25"/>
    </location>
</feature>
<reference evidence="3" key="1">
    <citation type="journal article" date="2004" name="Nature">
        <title>Genome duplication in the teleost fish Tetraodon nigroviridis reveals the early vertebrate proto-karyotype.</title>
        <authorList>
            <person name="Jaillon O."/>
            <person name="Aury J.-M."/>
            <person name="Brunet F."/>
            <person name="Petit J.-L."/>
            <person name="Stange-Thomann N."/>
            <person name="Mauceli E."/>
            <person name="Bouneau L."/>
            <person name="Fischer C."/>
            <person name="Ozouf-Costaz C."/>
            <person name="Bernot A."/>
            <person name="Nicaud S."/>
            <person name="Jaffe D."/>
            <person name="Fisher S."/>
            <person name="Lutfalla G."/>
            <person name="Dossat C."/>
            <person name="Segurens B."/>
            <person name="Dasilva C."/>
            <person name="Salanoubat M."/>
            <person name="Levy M."/>
            <person name="Boudet N."/>
            <person name="Castellano S."/>
            <person name="Anthouard V."/>
            <person name="Jubin C."/>
            <person name="Castelli V."/>
            <person name="Katinka M."/>
            <person name="Vacherie B."/>
            <person name="Biemont C."/>
            <person name="Skalli Z."/>
            <person name="Cattolico L."/>
            <person name="Poulain J."/>
            <person name="De Berardinis V."/>
            <person name="Cruaud C."/>
            <person name="Duprat S."/>
            <person name="Brottier P."/>
            <person name="Coutanceau J.-P."/>
            <person name="Gouzy J."/>
            <person name="Parra G."/>
            <person name="Lardier G."/>
            <person name="Chapple C."/>
            <person name="McKernan K.J."/>
            <person name="McEwan P."/>
            <person name="Bosak S."/>
            <person name="Kellis M."/>
            <person name="Volff J.-N."/>
            <person name="Guigo R."/>
            <person name="Zody M.C."/>
            <person name="Mesirov J."/>
            <person name="Lindblad-Toh K."/>
            <person name="Birren B."/>
            <person name="Nusbaum C."/>
            <person name="Kahn D."/>
            <person name="Robinson-Rechavi M."/>
            <person name="Laudet V."/>
            <person name="Schachter V."/>
            <person name="Quetier F."/>
            <person name="Saurin W."/>
            <person name="Scarpelli C."/>
            <person name="Wincker P."/>
            <person name="Lander E.S."/>
            <person name="Weissenbach J."/>
            <person name="Roest Crollius H."/>
        </authorList>
    </citation>
    <scope>NUCLEOTIDE SEQUENCE [LARGE SCALE GENOMIC DNA]</scope>
</reference>
<sequence>ASFREDAPRPPVPGEEGEAPRCNPG</sequence>
<proteinExistence type="predicted"/>
<dbReference type="AlphaFoldDB" id="Q4TEG4"/>
<feature type="domain" description="Axin-1/2 tankyrase-binding" evidence="2">
    <location>
        <begin position="1"/>
        <end position="24"/>
    </location>
</feature>
<accession>Q4TEG4</accession>
<organism evidence="3">
    <name type="scientific">Tetraodon nigroviridis</name>
    <name type="common">Spotted green pufferfish</name>
    <name type="synonym">Chelonodon nigroviridis</name>
    <dbReference type="NCBI Taxonomy" id="99883"/>
    <lineage>
        <taxon>Eukaryota</taxon>
        <taxon>Metazoa</taxon>
        <taxon>Chordata</taxon>
        <taxon>Craniata</taxon>
        <taxon>Vertebrata</taxon>
        <taxon>Euteleostomi</taxon>
        <taxon>Actinopterygii</taxon>
        <taxon>Neopterygii</taxon>
        <taxon>Teleostei</taxon>
        <taxon>Neoteleostei</taxon>
        <taxon>Acanthomorphata</taxon>
        <taxon>Eupercaria</taxon>
        <taxon>Tetraodontiformes</taxon>
        <taxon>Tetradontoidea</taxon>
        <taxon>Tetraodontidae</taxon>
        <taxon>Tetraodon</taxon>
    </lineage>
</organism>
<protein>
    <submittedName>
        <fullName evidence="3">(spotted green pufferfish) hypothetical protein</fullName>
    </submittedName>
</protein>
<dbReference type="EMBL" id="CAAE01005404">
    <property type="protein sequence ID" value="CAF88718.1"/>
    <property type="molecule type" value="Genomic_DNA"/>
</dbReference>
<dbReference type="InterPro" id="IPR032101">
    <property type="entry name" value="Axin_TNKS-bd"/>
</dbReference>